<name>A0ABV2DJ81_9HYPH</name>
<dbReference type="Proteomes" id="UP001548832">
    <property type="component" value="Unassembled WGS sequence"/>
</dbReference>
<dbReference type="EMBL" id="JBEWSZ010000001">
    <property type="protein sequence ID" value="MET2830109.1"/>
    <property type="molecule type" value="Genomic_DNA"/>
</dbReference>
<proteinExistence type="predicted"/>
<evidence type="ECO:0000313" key="1">
    <source>
        <dbReference type="EMBL" id="MET2830109.1"/>
    </source>
</evidence>
<evidence type="ECO:0000313" key="2">
    <source>
        <dbReference type="Proteomes" id="UP001548832"/>
    </source>
</evidence>
<organism evidence="1 2">
    <name type="scientific">Mesorhizobium shangrilense</name>
    <dbReference type="NCBI Taxonomy" id="460060"/>
    <lineage>
        <taxon>Bacteria</taxon>
        <taxon>Pseudomonadati</taxon>
        <taxon>Pseudomonadota</taxon>
        <taxon>Alphaproteobacteria</taxon>
        <taxon>Hyphomicrobiales</taxon>
        <taxon>Phyllobacteriaceae</taxon>
        <taxon>Mesorhizobium</taxon>
    </lineage>
</organism>
<reference evidence="1 2" key="1">
    <citation type="submission" date="2024-06" db="EMBL/GenBank/DDBJ databases">
        <authorList>
            <person name="Kim D.-U."/>
        </authorList>
    </citation>
    <scope>NUCLEOTIDE SEQUENCE [LARGE SCALE GENOMIC DNA]</scope>
    <source>
        <strain evidence="1 2">KACC15460</strain>
    </source>
</reference>
<comment type="caution">
    <text evidence="1">The sequence shown here is derived from an EMBL/GenBank/DDBJ whole genome shotgun (WGS) entry which is preliminary data.</text>
</comment>
<sequence length="213" mass="23212">MTFQQLHLSLLAGLRGLAVKKSVSLLLAMVVVLTVCQSSQAGAKRDPKADMNECVTSARTRDLAFKHDMALFMGVSEERMPALFCQRIADGIRSGRISYSDINRLQLDQPTEIWMVLKGKPKPAKVTQAQAPRSLKFRNCSALDGAFQVPASQNCPASAYAHSESWVLPKGKSKVATQAPAAWTLKFRTCSGIDGTFQVPISQKCPLSGYADH</sequence>
<dbReference type="RefSeq" id="WP_354462013.1">
    <property type="nucleotide sequence ID" value="NZ_JBEWSZ010000001.1"/>
</dbReference>
<keyword evidence="2" id="KW-1185">Reference proteome</keyword>
<protein>
    <recommendedName>
        <fullName evidence="3">Secreted protein</fullName>
    </recommendedName>
</protein>
<evidence type="ECO:0008006" key="3">
    <source>
        <dbReference type="Google" id="ProtNLM"/>
    </source>
</evidence>
<gene>
    <name evidence="1" type="ORF">ABVQ20_24325</name>
</gene>
<accession>A0ABV2DJ81</accession>